<comment type="subcellular location">
    <subcellularLocation>
        <location evidence="1 11">Golgi apparatus membrane</location>
        <topology evidence="1 11">Single-pass type II membrane protein</topology>
    </subcellularLocation>
</comment>
<dbReference type="EC" id="2.4.1.-" evidence="11"/>
<dbReference type="InterPro" id="IPR002659">
    <property type="entry name" value="Glyco_trans_31"/>
</dbReference>
<comment type="similarity">
    <text evidence="2 11">Belongs to the glycosyltransferase 31 family.</text>
</comment>
<evidence type="ECO:0000256" key="7">
    <source>
        <dbReference type="ARBA" id="ARBA00022989"/>
    </source>
</evidence>
<gene>
    <name evidence="12" type="primary">B3GNT7</name>
</gene>
<evidence type="ECO:0000256" key="10">
    <source>
        <dbReference type="ARBA" id="ARBA00023180"/>
    </source>
</evidence>
<dbReference type="AlphaFoldDB" id="T2M987"/>
<sequence length="331" mass="39113">MSRSKWFGVRKRYWFTVFLLFVLIILIRLLTIQMMFICVFDYEKVFLSPNENHFAGKKHITKLSSSFNCSKEHLKLLVLVTSNISNFDRRETIRRTWGKPLNKHFNNDFRTFFMLSKSPDKEIMKTMEEESAKHGDIIICDFFEDFYQLSFKVEAAFEWAHIYCSYEYLLKSDDDVYVNLFNLFELLVNKDTPKKNLYLGYHHQQPRVSRSGKYKVELHEYGSNCYPDYCAGGAVVLSSDLIEKMLLYFQPVPLKIDDAYIGILVKNAGAKPTHNEGFRFFAESCSFEEFTIAHHPAKTRVCMEKIHYGMLEKNNENEFVRKHYIENNSLK</sequence>
<dbReference type="Pfam" id="PF01762">
    <property type="entry name" value="Galactosyl_T"/>
    <property type="match status" value="1"/>
</dbReference>
<keyword evidence="7 11" id="KW-1133">Transmembrane helix</keyword>
<proteinExistence type="evidence at transcript level"/>
<dbReference type="PANTHER" id="PTHR11214">
    <property type="entry name" value="BETA-1,3-N-ACETYLGLUCOSAMINYLTRANSFERASE"/>
    <property type="match status" value="1"/>
</dbReference>
<dbReference type="Gene3D" id="3.90.550.50">
    <property type="match status" value="1"/>
</dbReference>
<evidence type="ECO:0000256" key="8">
    <source>
        <dbReference type="ARBA" id="ARBA00023034"/>
    </source>
</evidence>
<dbReference type="GO" id="GO:0000139">
    <property type="term" value="C:Golgi membrane"/>
    <property type="evidence" value="ECO:0007669"/>
    <property type="project" value="UniProtKB-SubCell"/>
</dbReference>
<dbReference type="OrthoDB" id="2139606at2759"/>
<protein>
    <recommendedName>
        <fullName evidence="11">Hexosyltransferase</fullName>
        <ecNumber evidence="11">2.4.1.-</ecNumber>
    </recommendedName>
</protein>
<dbReference type="FunFam" id="3.90.550.50:FF:000001">
    <property type="entry name" value="Hexosyltransferase"/>
    <property type="match status" value="1"/>
</dbReference>
<dbReference type="KEGG" id="hmg:100199543"/>
<accession>T2M987</accession>
<evidence type="ECO:0000256" key="4">
    <source>
        <dbReference type="ARBA" id="ARBA00022679"/>
    </source>
</evidence>
<keyword evidence="4 12" id="KW-0808">Transferase</keyword>
<organism evidence="12">
    <name type="scientific">Hydra vulgaris</name>
    <name type="common">Hydra</name>
    <name type="synonym">Hydra attenuata</name>
    <dbReference type="NCBI Taxonomy" id="6087"/>
    <lineage>
        <taxon>Eukaryota</taxon>
        <taxon>Metazoa</taxon>
        <taxon>Cnidaria</taxon>
        <taxon>Hydrozoa</taxon>
        <taxon>Hydroidolina</taxon>
        <taxon>Anthoathecata</taxon>
        <taxon>Aplanulata</taxon>
        <taxon>Hydridae</taxon>
        <taxon>Hydra</taxon>
    </lineage>
</organism>
<name>T2M987_HYDVU</name>
<dbReference type="EMBL" id="HAAD01002374">
    <property type="protein sequence ID" value="CDG68606.1"/>
    <property type="molecule type" value="mRNA"/>
</dbReference>
<evidence type="ECO:0000256" key="6">
    <source>
        <dbReference type="ARBA" id="ARBA00022968"/>
    </source>
</evidence>
<keyword evidence="6 11" id="KW-0735">Signal-anchor</keyword>
<feature type="transmembrane region" description="Helical" evidence="11">
    <location>
        <begin position="12"/>
        <end position="36"/>
    </location>
</feature>
<reference evidence="12" key="1">
    <citation type="journal article" date="2013" name="Genome Biol. Evol.">
        <title>Punctuated emergences of genetic and phenotypic innovations in eumetazoan, bilaterian, euteleostome, and hominidae ancestors.</title>
        <authorList>
            <person name="Wenger Y."/>
            <person name="Galliot B."/>
        </authorList>
    </citation>
    <scope>NUCLEOTIDE SEQUENCE</scope>
    <source>
        <tissue evidence="12">Whole animals</tissue>
    </source>
</reference>
<dbReference type="GO" id="GO:0016758">
    <property type="term" value="F:hexosyltransferase activity"/>
    <property type="evidence" value="ECO:0007669"/>
    <property type="project" value="InterPro"/>
</dbReference>
<evidence type="ECO:0000256" key="9">
    <source>
        <dbReference type="ARBA" id="ARBA00023136"/>
    </source>
</evidence>
<keyword evidence="5 11" id="KW-0812">Transmembrane</keyword>
<evidence type="ECO:0000256" key="3">
    <source>
        <dbReference type="ARBA" id="ARBA00022676"/>
    </source>
</evidence>
<dbReference type="OMA" id="CENSHYI"/>
<dbReference type="PANTHER" id="PTHR11214:SF3">
    <property type="entry name" value="BETA-1,3-GALACTOSYLTRANSFERASE 6"/>
    <property type="match status" value="1"/>
</dbReference>
<evidence type="ECO:0000256" key="5">
    <source>
        <dbReference type="ARBA" id="ARBA00022692"/>
    </source>
</evidence>
<keyword evidence="3 11" id="KW-0328">Glycosyltransferase</keyword>
<evidence type="ECO:0000313" key="12">
    <source>
        <dbReference type="EMBL" id="CDG68606.1"/>
    </source>
</evidence>
<keyword evidence="8 11" id="KW-0333">Golgi apparatus</keyword>
<keyword evidence="9 11" id="KW-0472">Membrane</keyword>
<evidence type="ECO:0000256" key="1">
    <source>
        <dbReference type="ARBA" id="ARBA00004323"/>
    </source>
</evidence>
<evidence type="ECO:0000256" key="11">
    <source>
        <dbReference type="RuleBase" id="RU363063"/>
    </source>
</evidence>
<keyword evidence="10" id="KW-0325">Glycoprotein</keyword>
<evidence type="ECO:0000256" key="2">
    <source>
        <dbReference type="ARBA" id="ARBA00008661"/>
    </source>
</evidence>
<dbReference type="GO" id="GO:0006493">
    <property type="term" value="P:protein O-linked glycosylation"/>
    <property type="evidence" value="ECO:0007669"/>
    <property type="project" value="TreeGrafter"/>
</dbReference>